<dbReference type="GO" id="GO:0016070">
    <property type="term" value="P:RNA metabolic process"/>
    <property type="evidence" value="ECO:0007669"/>
    <property type="project" value="InterPro"/>
</dbReference>
<dbReference type="GO" id="GO:0005737">
    <property type="term" value="C:cytoplasm"/>
    <property type="evidence" value="ECO:0007669"/>
    <property type="project" value="InterPro"/>
</dbReference>
<dbReference type="Pfam" id="PF08845">
    <property type="entry name" value="SymE_toxin"/>
    <property type="match status" value="1"/>
</dbReference>
<sequence>MAEKHSRAEVVAVKAAKVEQRYIVGYRPQRGDSSTPELNLTGKWLREPGFETGQAVTMRIAEGCLILTPCG</sequence>
<proteinExistence type="predicted"/>
<evidence type="ECO:0000259" key="1">
    <source>
        <dbReference type="Pfam" id="PF08845"/>
    </source>
</evidence>
<dbReference type="AlphaFoldDB" id="A0A1X1DF91"/>
<dbReference type="RefSeq" id="WP_104956183.1">
    <property type="nucleotide sequence ID" value="NZ_CP026377.1"/>
</dbReference>
<dbReference type="KEGG" id="pgz:C2E15_03725"/>
<gene>
    <name evidence="2" type="ORF">C2E15_03725</name>
</gene>
<keyword evidence="3" id="KW-1185">Reference proteome</keyword>
<evidence type="ECO:0000313" key="2">
    <source>
        <dbReference type="EMBL" id="AUX92284.1"/>
    </source>
</evidence>
<protein>
    <recommendedName>
        <fullName evidence="1">Toxin SymE-like domain-containing protein</fullName>
    </recommendedName>
</protein>
<evidence type="ECO:0000313" key="3">
    <source>
        <dbReference type="Proteomes" id="UP000238365"/>
    </source>
</evidence>
<dbReference type="EMBL" id="CP026377">
    <property type="protein sequence ID" value="AUX92284.1"/>
    <property type="molecule type" value="Genomic_DNA"/>
</dbReference>
<dbReference type="GO" id="GO:0003723">
    <property type="term" value="F:RNA binding"/>
    <property type="evidence" value="ECO:0007669"/>
    <property type="project" value="InterPro"/>
</dbReference>
<organism evidence="2 3">
    <name type="scientific">Mixta gaviniae</name>
    <dbReference type="NCBI Taxonomy" id="665914"/>
    <lineage>
        <taxon>Bacteria</taxon>
        <taxon>Pseudomonadati</taxon>
        <taxon>Pseudomonadota</taxon>
        <taxon>Gammaproteobacteria</taxon>
        <taxon>Enterobacterales</taxon>
        <taxon>Erwiniaceae</taxon>
        <taxon>Mixta</taxon>
    </lineage>
</organism>
<dbReference type="Proteomes" id="UP000238365">
    <property type="component" value="Chromosome"/>
</dbReference>
<name>A0A1X1DF91_9GAMM</name>
<dbReference type="GO" id="GO:0016788">
    <property type="term" value="F:hydrolase activity, acting on ester bonds"/>
    <property type="evidence" value="ECO:0007669"/>
    <property type="project" value="InterPro"/>
</dbReference>
<dbReference type="InterPro" id="IPR014944">
    <property type="entry name" value="Toxin_SymE-like"/>
</dbReference>
<feature type="domain" description="Toxin SymE-like" evidence="1">
    <location>
        <begin position="19"/>
        <end position="69"/>
    </location>
</feature>
<dbReference type="OrthoDB" id="6053337at2"/>
<reference evidence="2 3" key="1">
    <citation type="submission" date="2018-01" db="EMBL/GenBank/DDBJ databases">
        <title>Complete and assembled Genome of Pantoea gaviniae DSM22758T.</title>
        <authorList>
            <person name="Stevens M.J.A."/>
            <person name="Zurfluh K."/>
            <person name="Stephan R."/>
        </authorList>
    </citation>
    <scope>NUCLEOTIDE SEQUENCE [LARGE SCALE GENOMIC DNA]</scope>
    <source>
        <strain evidence="2 3">DSM 22758</strain>
    </source>
</reference>
<accession>A0A1X1DF91</accession>